<dbReference type="EMBL" id="WOEZ01000215">
    <property type="protein sequence ID" value="NPT60319.1"/>
    <property type="molecule type" value="Genomic_DNA"/>
</dbReference>
<evidence type="ECO:0000256" key="3">
    <source>
        <dbReference type="ARBA" id="ARBA00023004"/>
    </source>
</evidence>
<evidence type="ECO:0000256" key="2">
    <source>
        <dbReference type="ARBA" id="ARBA00022723"/>
    </source>
</evidence>
<dbReference type="InterPro" id="IPR009056">
    <property type="entry name" value="Cyt_c-like_dom"/>
</dbReference>
<dbReference type="Pfam" id="PF00034">
    <property type="entry name" value="Cytochrom_C"/>
    <property type="match status" value="1"/>
</dbReference>
<proteinExistence type="predicted"/>
<gene>
    <name evidence="7" type="ORF">GNZ13_38630</name>
</gene>
<dbReference type="GO" id="GO:0046872">
    <property type="term" value="F:metal ion binding"/>
    <property type="evidence" value="ECO:0007669"/>
    <property type="project" value="UniProtKB-KW"/>
</dbReference>
<keyword evidence="1 4" id="KW-0349">Heme</keyword>
<sequence>MVPVGKANAAPSAPPVTTTSTGEAIFQKGVLGSGEPLEAMHDGGVNLRGAAAACMNCHRRSGLGSREGNSSIPPITDRYLVHPRVESPEEFDLPYVPSMRTDREPYTDATIARAIREGLDSEGKPLSSLMPQYALNDADMAALIGYLKRLDRRRSAGVTDTVLHIATIVTPDADPVKRRGMLDVLKQYFDDKNIFPLGATPPLRASRKMMFMVNRRWELHVWELSGPPSTWHEQLKRLLVEQPVFAVLSGLGGKNWAPVHEFCEQEAVPCLFPNVEVPVETDQDFYSVYFSKGVLLEAALLARRILDETRGKPVQATTRVWQVYRTGDNGERGAQALAAALKGHGIAVSNRALAPGDSIARSLHGMSRADVLVLWLRPPDVAALGRLPPPSDTVFMSGLLGGLDSTPLSASWRGVTRLAYPFDLPDGRRVRVDYAFGWFSIRKIPMVAPQVQADTYLACGLLAETLSHMVDAFERDYLIERIQDMLERRILTGYYPRLTLAPGQRFASKGGYIVRFAEPERVRLVADGDWMVP</sequence>
<keyword evidence="3 4" id="KW-0408">Iron</keyword>
<evidence type="ECO:0000256" key="4">
    <source>
        <dbReference type="PROSITE-ProRule" id="PRU00433"/>
    </source>
</evidence>
<dbReference type="GO" id="GO:0020037">
    <property type="term" value="F:heme binding"/>
    <property type="evidence" value="ECO:0007669"/>
    <property type="project" value="InterPro"/>
</dbReference>
<evidence type="ECO:0000256" key="1">
    <source>
        <dbReference type="ARBA" id="ARBA00022617"/>
    </source>
</evidence>
<evidence type="ECO:0000259" key="6">
    <source>
        <dbReference type="PROSITE" id="PS51007"/>
    </source>
</evidence>
<feature type="region of interest" description="Disordered" evidence="5">
    <location>
        <begin position="1"/>
        <end position="21"/>
    </location>
</feature>
<name>A0A972NXS3_9BURK</name>
<feature type="domain" description="Cytochrome c" evidence="6">
    <location>
        <begin position="17"/>
        <end position="151"/>
    </location>
</feature>
<comment type="caution">
    <text evidence="7">The sequence shown here is derived from an EMBL/GenBank/DDBJ whole genome shotgun (WGS) entry which is preliminary data.</text>
</comment>
<evidence type="ECO:0000256" key="5">
    <source>
        <dbReference type="SAM" id="MobiDB-lite"/>
    </source>
</evidence>
<dbReference type="InterPro" id="IPR036909">
    <property type="entry name" value="Cyt_c-like_dom_sf"/>
</dbReference>
<evidence type="ECO:0000313" key="7">
    <source>
        <dbReference type="EMBL" id="NPT60319.1"/>
    </source>
</evidence>
<dbReference type="PROSITE" id="PS51007">
    <property type="entry name" value="CYTC"/>
    <property type="match status" value="1"/>
</dbReference>
<dbReference type="Gene3D" id="1.10.760.10">
    <property type="entry name" value="Cytochrome c-like domain"/>
    <property type="match status" value="1"/>
</dbReference>
<feature type="compositionally biased region" description="Low complexity" evidence="5">
    <location>
        <begin position="7"/>
        <end position="21"/>
    </location>
</feature>
<dbReference type="AlphaFoldDB" id="A0A972NXS3"/>
<protein>
    <submittedName>
        <fullName evidence="7">C-type cytochrome</fullName>
    </submittedName>
</protein>
<keyword evidence="2 4" id="KW-0479">Metal-binding</keyword>
<dbReference type="InterPro" id="IPR028082">
    <property type="entry name" value="Peripla_BP_I"/>
</dbReference>
<dbReference type="SUPFAM" id="SSF46626">
    <property type="entry name" value="Cytochrome c"/>
    <property type="match status" value="1"/>
</dbReference>
<accession>A0A972NXS3</accession>
<dbReference type="Proteomes" id="UP000655523">
    <property type="component" value="Unassembled WGS sequence"/>
</dbReference>
<organism evidence="7 8">
    <name type="scientific">Paraburkholderia elongata</name>
    <dbReference type="NCBI Taxonomy" id="2675747"/>
    <lineage>
        <taxon>Bacteria</taxon>
        <taxon>Pseudomonadati</taxon>
        <taxon>Pseudomonadota</taxon>
        <taxon>Betaproteobacteria</taxon>
        <taxon>Burkholderiales</taxon>
        <taxon>Burkholderiaceae</taxon>
        <taxon>Paraburkholderia</taxon>
    </lineage>
</organism>
<keyword evidence="8" id="KW-1185">Reference proteome</keyword>
<evidence type="ECO:0000313" key="8">
    <source>
        <dbReference type="Proteomes" id="UP000655523"/>
    </source>
</evidence>
<dbReference type="SUPFAM" id="SSF53822">
    <property type="entry name" value="Periplasmic binding protein-like I"/>
    <property type="match status" value="1"/>
</dbReference>
<reference evidence="7 8" key="1">
    <citation type="submission" date="2019-11" db="EMBL/GenBank/DDBJ databases">
        <title>Metabolism of dissolved organic matter in forest soils.</title>
        <authorList>
            <person name="Cyle K.T."/>
            <person name="Wilhelm R.C."/>
            <person name="Martinez C.E."/>
        </authorList>
    </citation>
    <scope>NUCLEOTIDE SEQUENCE [LARGE SCALE GENOMIC DNA]</scope>
    <source>
        <strain evidence="7 8">5N</strain>
    </source>
</reference>
<dbReference type="GO" id="GO:0009055">
    <property type="term" value="F:electron transfer activity"/>
    <property type="evidence" value="ECO:0007669"/>
    <property type="project" value="InterPro"/>
</dbReference>